<dbReference type="RefSeq" id="WP_377745504.1">
    <property type="nucleotide sequence ID" value="NZ_JBHRXJ010000012.1"/>
</dbReference>
<accession>A0ABV7R7L2</accession>
<organism evidence="1 2">
    <name type="scientific">Paracoccus mangrovi</name>
    <dbReference type="NCBI Taxonomy" id="1715645"/>
    <lineage>
        <taxon>Bacteria</taxon>
        <taxon>Pseudomonadati</taxon>
        <taxon>Pseudomonadota</taxon>
        <taxon>Alphaproteobacteria</taxon>
        <taxon>Rhodobacterales</taxon>
        <taxon>Paracoccaceae</taxon>
        <taxon>Paracoccus</taxon>
    </lineage>
</organism>
<evidence type="ECO:0000313" key="1">
    <source>
        <dbReference type="EMBL" id="MFC3529513.1"/>
    </source>
</evidence>
<keyword evidence="2" id="KW-1185">Reference proteome</keyword>
<sequence>MKFRYILAAISICALTAAAFFWLGQAPLSRGSAPAGYVYDGIRIVDSETGDEVAFDEHDPFGDMFAAMAAEMAAAIENGVLMVDPGTGKATLLVQGTKAVAPLPEPGQEVPFDTGTSGSAPIFLSRSPETDSFALRAPESAMEAGVDFMVTFIRSQGDVQNRIAAQDALQAARAAALRQWNGDMDRLQAELAKGLVPAAETYRLNLPGDFATIAVPLSAGFDDSTDNGQPGVVDRLTGKTLFNLRLDTAQTLKQALAAQREGIAHPDDDTRLLYENDDILILARRDASFQLFGTAIPGAAGYAIYGEAEDLTGLRTVWNAVESISDRRPDPGIVASADFDALAWFGDRGVDLAARAGFGAPFDDSFAEQLSKALVTDRLISGQSGIRGDIALRERDRIDDPLATLFQVNYACLPRPSADESPVALQAALSTNPFSDGLGHRDIYLDEVGARIAKDAKGVAGDHAFNPETDMPVRQPPIWAWQSPTGAFGADNLSYFAYRVRDLDVRLQLVCATSSENPYAALAGLQILNSQSLPDLSGLPPLASEMFGHYNSAHAIGDGLYKVRETRDGGHLLIDAMGKSLSDTPFDSSWNYPTHGVFETTDENGKSALWSYSGQQLLPYEYDDFDGAPDGIIQARKGEETLFYAVAQRRFVPQP</sequence>
<gene>
    <name evidence="1" type="ORF">ACFOMH_15145</name>
</gene>
<reference evidence="2" key="1">
    <citation type="journal article" date="2019" name="Int. J. Syst. Evol. Microbiol.">
        <title>The Global Catalogue of Microorganisms (GCM) 10K type strain sequencing project: providing services to taxonomists for standard genome sequencing and annotation.</title>
        <authorList>
            <consortium name="The Broad Institute Genomics Platform"/>
            <consortium name="The Broad Institute Genome Sequencing Center for Infectious Disease"/>
            <person name="Wu L."/>
            <person name="Ma J."/>
        </authorList>
    </citation>
    <scope>NUCLEOTIDE SEQUENCE [LARGE SCALE GENOMIC DNA]</scope>
    <source>
        <strain evidence="2">KCTC 42899</strain>
    </source>
</reference>
<comment type="caution">
    <text evidence="1">The sequence shown here is derived from an EMBL/GenBank/DDBJ whole genome shotgun (WGS) entry which is preliminary data.</text>
</comment>
<name>A0ABV7R7L2_9RHOB</name>
<proteinExistence type="predicted"/>
<evidence type="ECO:0000313" key="2">
    <source>
        <dbReference type="Proteomes" id="UP001595721"/>
    </source>
</evidence>
<protein>
    <submittedName>
        <fullName evidence="1">Uncharacterized protein</fullName>
    </submittedName>
</protein>
<dbReference type="EMBL" id="JBHRXJ010000012">
    <property type="protein sequence ID" value="MFC3529513.1"/>
    <property type="molecule type" value="Genomic_DNA"/>
</dbReference>
<dbReference type="Proteomes" id="UP001595721">
    <property type="component" value="Unassembled WGS sequence"/>
</dbReference>